<name>X0ZK99_9ZZZZ</name>
<proteinExistence type="predicted"/>
<dbReference type="AlphaFoldDB" id="X0ZK99"/>
<organism evidence="1">
    <name type="scientific">marine sediment metagenome</name>
    <dbReference type="NCBI Taxonomy" id="412755"/>
    <lineage>
        <taxon>unclassified sequences</taxon>
        <taxon>metagenomes</taxon>
        <taxon>ecological metagenomes</taxon>
    </lineage>
</organism>
<reference evidence="1" key="1">
    <citation type="journal article" date="2014" name="Front. Microbiol.">
        <title>High frequency of phylogenetically diverse reductive dehalogenase-homologous genes in deep subseafloor sedimentary metagenomes.</title>
        <authorList>
            <person name="Kawai M."/>
            <person name="Futagami T."/>
            <person name="Toyoda A."/>
            <person name="Takaki Y."/>
            <person name="Nishi S."/>
            <person name="Hori S."/>
            <person name="Arai W."/>
            <person name="Tsubouchi T."/>
            <person name="Morono Y."/>
            <person name="Uchiyama I."/>
            <person name="Ito T."/>
            <person name="Fujiyama A."/>
            <person name="Inagaki F."/>
            <person name="Takami H."/>
        </authorList>
    </citation>
    <scope>NUCLEOTIDE SEQUENCE</scope>
    <source>
        <strain evidence="1">Expedition CK06-06</strain>
    </source>
</reference>
<accession>X0ZK99</accession>
<comment type="caution">
    <text evidence="1">The sequence shown here is derived from an EMBL/GenBank/DDBJ whole genome shotgun (WGS) entry which is preliminary data.</text>
</comment>
<protein>
    <recommendedName>
        <fullName evidence="2">Macroglobulin domain-containing protein</fullName>
    </recommendedName>
</protein>
<dbReference type="EMBL" id="BART01008975">
    <property type="protein sequence ID" value="GAG60783.1"/>
    <property type="molecule type" value="Genomic_DNA"/>
</dbReference>
<dbReference type="Gene3D" id="2.60.40.1930">
    <property type="match status" value="1"/>
</dbReference>
<evidence type="ECO:0000313" key="1">
    <source>
        <dbReference type="EMBL" id="GAG60783.1"/>
    </source>
</evidence>
<gene>
    <name evidence="1" type="ORF">S01H4_20029</name>
</gene>
<sequence length="312" mass="36357">MTEENFDEDSEDNPRLAYSYYDNDYVLTLNLDKYVLTIGEIVTINLGLTCNLTASSGKTITIEIYQDFYRNYYYYYPYYDEPSTPIYTESLTINSSGQASTLFQTFSEGIYTVYAYAEGYQAYKEFTIGEVGIFYKGSQYYKANQDYTAALHIVNLSDFSSMPFAGFNYSISYYDSLDWVILTTDQGNTDGFGYAVIKADIPSEMDNYYTLRLTISTNDGKAEYQTFLYESWDYYYYCLWGGQQKTIQERFQYVVTTDKTIYSPGETINLRILVLEYSFMNETKQIMRNTPVTFTIYNPDEFAIFWSTLTTD</sequence>
<evidence type="ECO:0008006" key="2">
    <source>
        <dbReference type="Google" id="ProtNLM"/>
    </source>
</evidence>